<organism evidence="2 3">
    <name type="scientific">Drosophila madeirensis</name>
    <name type="common">Fruit fly</name>
    <dbReference type="NCBI Taxonomy" id="30013"/>
    <lineage>
        <taxon>Eukaryota</taxon>
        <taxon>Metazoa</taxon>
        <taxon>Ecdysozoa</taxon>
        <taxon>Arthropoda</taxon>
        <taxon>Hexapoda</taxon>
        <taxon>Insecta</taxon>
        <taxon>Pterygota</taxon>
        <taxon>Neoptera</taxon>
        <taxon>Endopterygota</taxon>
        <taxon>Diptera</taxon>
        <taxon>Brachycera</taxon>
        <taxon>Muscomorpha</taxon>
        <taxon>Ephydroidea</taxon>
        <taxon>Drosophilidae</taxon>
        <taxon>Drosophila</taxon>
        <taxon>Sophophora</taxon>
    </lineage>
</organism>
<accession>A0AAU9G0X1</accession>
<dbReference type="Proteomes" id="UP001500889">
    <property type="component" value="Chromosome A"/>
</dbReference>
<dbReference type="AlphaFoldDB" id="A0AAU9G0X1"/>
<feature type="region of interest" description="Disordered" evidence="1">
    <location>
        <begin position="1"/>
        <end position="24"/>
    </location>
</feature>
<proteinExistence type="predicted"/>
<dbReference type="EMBL" id="AP029266">
    <property type="protein sequence ID" value="BFG01769.1"/>
    <property type="molecule type" value="Genomic_DNA"/>
</dbReference>
<gene>
    <name evidence="2" type="ORF">DMAD_01442</name>
</gene>
<evidence type="ECO:0000313" key="2">
    <source>
        <dbReference type="EMBL" id="BFG01769.1"/>
    </source>
</evidence>
<protein>
    <submittedName>
        <fullName evidence="2">Uncharacterized protein</fullName>
    </submittedName>
</protein>
<reference evidence="2 3" key="1">
    <citation type="submission" date="2024-02" db="EMBL/GenBank/DDBJ databases">
        <title>A chromosome-level genome assembly of Drosophila madeirensis, a fruit fly species endemic to Madeira island.</title>
        <authorList>
            <person name="Tomihara K."/>
            <person name="Llopart A."/>
            <person name="Yamamoto D."/>
        </authorList>
    </citation>
    <scope>NUCLEOTIDE SEQUENCE [LARGE SCALE GENOMIC DNA]</scope>
    <source>
        <strain evidence="2 3">RF1</strain>
    </source>
</reference>
<evidence type="ECO:0000313" key="3">
    <source>
        <dbReference type="Proteomes" id="UP001500889"/>
    </source>
</evidence>
<keyword evidence="3" id="KW-1185">Reference proteome</keyword>
<feature type="compositionally biased region" description="Basic and acidic residues" evidence="1">
    <location>
        <begin position="9"/>
        <end position="24"/>
    </location>
</feature>
<name>A0AAU9G0X1_DROMD</name>
<sequence length="76" mass="8507">MTCPPDEAPEPHPKPIDKKPKAPEGDIILIGTMEPKREDTIVMHHCMAYMPGSGPSRYVGTLKLRREIIISIKMVL</sequence>
<evidence type="ECO:0000256" key="1">
    <source>
        <dbReference type="SAM" id="MobiDB-lite"/>
    </source>
</evidence>